<dbReference type="EMBL" id="CP046622">
    <property type="protein sequence ID" value="QGW84200.1"/>
    <property type="molecule type" value="Genomic_DNA"/>
</dbReference>
<protein>
    <submittedName>
        <fullName evidence="1">Uncharacterized protein</fullName>
    </submittedName>
</protein>
<dbReference type="OrthoDB" id="8854187at2"/>
<gene>
    <name evidence="1" type="ORF">GOQ09_22625</name>
</gene>
<proteinExistence type="predicted"/>
<dbReference type="AlphaFoldDB" id="A0A6I6HN03"/>
<sequence length="79" mass="8336">MSTLDRSSSASTFGSGLAGALKALAEEASVLVQALLSPGKIISEVEEMRALQTRADRIEASDPARAAVLRWHASRVGLR</sequence>
<organism evidence="1 2">
    <name type="scientific">Variovorax paradoxus</name>
    <dbReference type="NCBI Taxonomy" id="34073"/>
    <lineage>
        <taxon>Bacteria</taxon>
        <taxon>Pseudomonadati</taxon>
        <taxon>Pseudomonadota</taxon>
        <taxon>Betaproteobacteria</taxon>
        <taxon>Burkholderiales</taxon>
        <taxon>Comamonadaceae</taxon>
        <taxon>Variovorax</taxon>
    </lineage>
</organism>
<evidence type="ECO:0000313" key="2">
    <source>
        <dbReference type="Proteomes" id="UP000425817"/>
    </source>
</evidence>
<evidence type="ECO:0000313" key="1">
    <source>
        <dbReference type="EMBL" id="QGW84200.1"/>
    </source>
</evidence>
<name>A0A6I6HN03_VARPD</name>
<dbReference type="RefSeq" id="WP_126749368.1">
    <property type="nucleotide sequence ID" value="NZ_CP046622.1"/>
</dbReference>
<reference evidence="1 2" key="1">
    <citation type="submission" date="2019-12" db="EMBL/GenBank/DDBJ databases">
        <title>Hybrid Genome Assemblies of two High G+C Isolates from Undergraduate Microbiology Courses.</title>
        <authorList>
            <person name="Ne Ville C.J."/>
            <person name="Enright D."/>
            <person name="Hernandez I."/>
            <person name="Dodsworth J."/>
            <person name="Orwin P.M."/>
        </authorList>
    </citation>
    <scope>NUCLEOTIDE SEQUENCE [LARGE SCALE GENOMIC DNA]</scope>
    <source>
        <strain evidence="1 2">CSUSB</strain>
    </source>
</reference>
<dbReference type="Proteomes" id="UP000425817">
    <property type="component" value="Chromosome"/>
</dbReference>
<accession>A0A6I6HN03</accession>